<proteinExistence type="predicted"/>
<comment type="caution">
    <text evidence="1">The sequence shown here is derived from an EMBL/GenBank/DDBJ whole genome shotgun (WGS) entry which is preliminary data.</text>
</comment>
<evidence type="ECO:0000313" key="1">
    <source>
        <dbReference type="EMBL" id="MDP7739213.1"/>
    </source>
</evidence>
<sequence length="213" mass="24016">MTIFVDPVAGPRWTRGRLADMLIDCYGTSPRGRVNADAVAEYVGVTAATVRRWISGGQRDRRRAPLCPPKRITQLQRGPDIVERRNQQLYERALSAIGSINGDDPIPAEWDKQQWLETHTVAIGAIHGKPWYQVAVTNAGPRSMTELRRRVTVIDALEVPTWFHAQVLTHTVMTRQQAWRVHPAKTQLTSGRTHVWMNNAPPLKLIDYDPGEG</sequence>
<dbReference type="EMBL" id="JAUFSA010000004">
    <property type="protein sequence ID" value="MDP7739213.1"/>
    <property type="molecule type" value="Genomic_DNA"/>
</dbReference>
<reference evidence="1" key="1">
    <citation type="submission" date="2023-06" db="EMBL/GenBank/DDBJ databases">
        <title>Identification of two novel mycobacterium reveal diversities and complexities of Mycobacterium gordonae clade.</title>
        <authorList>
            <person name="Matsumoto Y."/>
            <person name="Nakamura S."/>
            <person name="Motooka D."/>
            <person name="Fukushima K."/>
        </authorList>
    </citation>
    <scope>NUCLEOTIDE SEQUENCE</scope>
    <source>
        <strain evidence="1">TY812</strain>
    </source>
</reference>
<dbReference type="AlphaFoldDB" id="A0AAJ1S8G7"/>
<name>A0AAJ1S8G7_9MYCO</name>
<accession>A0AAJ1S8G7</accession>
<evidence type="ECO:0000313" key="2">
    <source>
        <dbReference type="Proteomes" id="UP001229081"/>
    </source>
</evidence>
<dbReference type="RefSeq" id="WP_133437108.1">
    <property type="nucleotide sequence ID" value="NZ_JAUFSA010000004.1"/>
</dbReference>
<organism evidence="1 2">
    <name type="scientific">Mycobacterium paragordonae</name>
    <dbReference type="NCBI Taxonomy" id="1389713"/>
    <lineage>
        <taxon>Bacteria</taxon>
        <taxon>Bacillati</taxon>
        <taxon>Actinomycetota</taxon>
        <taxon>Actinomycetes</taxon>
        <taxon>Mycobacteriales</taxon>
        <taxon>Mycobacteriaceae</taxon>
        <taxon>Mycobacterium</taxon>
    </lineage>
</organism>
<protein>
    <submittedName>
        <fullName evidence="1">Uncharacterized protein</fullName>
    </submittedName>
</protein>
<dbReference type="Proteomes" id="UP001229081">
    <property type="component" value="Unassembled WGS sequence"/>
</dbReference>
<gene>
    <name evidence="1" type="ORF">QXL92_31255</name>
</gene>